<protein>
    <submittedName>
        <fullName evidence="2">Uncharacterized protein</fullName>
    </submittedName>
</protein>
<reference evidence="2" key="1">
    <citation type="submission" date="2017-07" db="EMBL/GenBank/DDBJ databases">
        <title>Taro Niue Genome Assembly and Annotation.</title>
        <authorList>
            <person name="Atibalentja N."/>
            <person name="Keating K."/>
            <person name="Fields C.J."/>
        </authorList>
    </citation>
    <scope>NUCLEOTIDE SEQUENCE</scope>
    <source>
        <strain evidence="2">Niue_2</strain>
        <tissue evidence="2">Leaf</tissue>
    </source>
</reference>
<keyword evidence="3" id="KW-1185">Reference proteome</keyword>
<organism evidence="2 3">
    <name type="scientific">Colocasia esculenta</name>
    <name type="common">Wild taro</name>
    <name type="synonym">Arum esculentum</name>
    <dbReference type="NCBI Taxonomy" id="4460"/>
    <lineage>
        <taxon>Eukaryota</taxon>
        <taxon>Viridiplantae</taxon>
        <taxon>Streptophyta</taxon>
        <taxon>Embryophyta</taxon>
        <taxon>Tracheophyta</taxon>
        <taxon>Spermatophyta</taxon>
        <taxon>Magnoliopsida</taxon>
        <taxon>Liliopsida</taxon>
        <taxon>Araceae</taxon>
        <taxon>Aroideae</taxon>
        <taxon>Colocasieae</taxon>
        <taxon>Colocasia</taxon>
    </lineage>
</organism>
<evidence type="ECO:0000256" key="1">
    <source>
        <dbReference type="SAM" id="MobiDB-lite"/>
    </source>
</evidence>
<feature type="compositionally biased region" description="Basic residues" evidence="1">
    <location>
        <begin position="24"/>
        <end position="38"/>
    </location>
</feature>
<evidence type="ECO:0000313" key="3">
    <source>
        <dbReference type="Proteomes" id="UP000652761"/>
    </source>
</evidence>
<sequence>NLKDKFQRPNLRPNSEQGREGKTRKSKSQIKLLSKVRKTSLTDQLSNQIRSSSKARKASLKKENVKIKSLGEIRKIGLKQRRSKLALSKSKEQLEPMARHKKHDRVDRCPKLLECKY</sequence>
<name>A0A843V7H2_COLES</name>
<feature type="non-terminal residue" evidence="2">
    <location>
        <position position="1"/>
    </location>
</feature>
<feature type="compositionally biased region" description="Polar residues" evidence="1">
    <location>
        <begin position="39"/>
        <end position="49"/>
    </location>
</feature>
<evidence type="ECO:0000313" key="2">
    <source>
        <dbReference type="EMBL" id="MQL87549.1"/>
    </source>
</evidence>
<dbReference type="Proteomes" id="UP000652761">
    <property type="component" value="Unassembled WGS sequence"/>
</dbReference>
<proteinExistence type="predicted"/>
<dbReference type="AlphaFoldDB" id="A0A843V7H2"/>
<comment type="caution">
    <text evidence="2">The sequence shown here is derived from an EMBL/GenBank/DDBJ whole genome shotgun (WGS) entry which is preliminary data.</text>
</comment>
<gene>
    <name evidence="2" type="ORF">Taro_020095</name>
</gene>
<feature type="region of interest" description="Disordered" evidence="1">
    <location>
        <begin position="1"/>
        <end position="60"/>
    </location>
</feature>
<dbReference type="EMBL" id="NMUH01000986">
    <property type="protein sequence ID" value="MQL87549.1"/>
    <property type="molecule type" value="Genomic_DNA"/>
</dbReference>
<accession>A0A843V7H2</accession>